<dbReference type="NCBIfam" id="TIGR03025">
    <property type="entry name" value="EPS_sugtrans"/>
    <property type="match status" value="1"/>
</dbReference>
<dbReference type="NCBIfam" id="TIGR03022">
    <property type="entry name" value="WbaP_sugtrans"/>
    <property type="match status" value="1"/>
</dbReference>
<evidence type="ECO:0000256" key="8">
    <source>
        <dbReference type="ARBA" id="ARBA00023136"/>
    </source>
</evidence>
<accession>A0A1T4PA64</accession>
<proteinExistence type="inferred from homology"/>
<gene>
    <name evidence="11" type="ORF">SAMN02745152_01501</name>
</gene>
<feature type="transmembrane region" description="Helical" evidence="9">
    <location>
        <begin position="119"/>
        <end position="139"/>
    </location>
</feature>
<dbReference type="GO" id="GO:0000271">
    <property type="term" value="P:polysaccharide biosynthetic process"/>
    <property type="evidence" value="ECO:0007669"/>
    <property type="project" value="InterPro"/>
</dbReference>
<evidence type="ECO:0000256" key="4">
    <source>
        <dbReference type="ARBA" id="ARBA00022475"/>
    </source>
</evidence>
<feature type="domain" description="Bacterial sugar transferase" evidence="10">
    <location>
        <begin position="281"/>
        <end position="472"/>
    </location>
</feature>
<comment type="subcellular location">
    <subcellularLocation>
        <location evidence="2">Cell membrane</location>
    </subcellularLocation>
    <subcellularLocation>
        <location evidence="1">Membrane</location>
        <topology evidence="1">Multi-pass membrane protein</topology>
    </subcellularLocation>
</comment>
<dbReference type="PANTHER" id="PTHR30576:SF4">
    <property type="entry name" value="UNDECAPRENYL-PHOSPHATE GALACTOSE PHOSPHOTRANSFERASE"/>
    <property type="match status" value="1"/>
</dbReference>
<organism evidence="11 12">
    <name type="scientific">Treponema berlinense</name>
    <dbReference type="NCBI Taxonomy" id="225004"/>
    <lineage>
        <taxon>Bacteria</taxon>
        <taxon>Pseudomonadati</taxon>
        <taxon>Spirochaetota</taxon>
        <taxon>Spirochaetia</taxon>
        <taxon>Spirochaetales</taxon>
        <taxon>Treponemataceae</taxon>
        <taxon>Treponema</taxon>
    </lineage>
</organism>
<evidence type="ECO:0000256" key="1">
    <source>
        <dbReference type="ARBA" id="ARBA00004141"/>
    </source>
</evidence>
<reference evidence="11 12" key="1">
    <citation type="submission" date="2017-02" db="EMBL/GenBank/DDBJ databases">
        <authorList>
            <person name="Peterson S.W."/>
        </authorList>
    </citation>
    <scope>NUCLEOTIDE SEQUENCE [LARGE SCALE GENOMIC DNA]</scope>
    <source>
        <strain evidence="11 12">ATCC BAA-909</strain>
    </source>
</reference>
<dbReference type="Pfam" id="PF02397">
    <property type="entry name" value="Bac_transf"/>
    <property type="match status" value="1"/>
</dbReference>
<evidence type="ECO:0000313" key="12">
    <source>
        <dbReference type="Proteomes" id="UP000190395"/>
    </source>
</evidence>
<name>A0A1T4PA64_9SPIR</name>
<dbReference type="EMBL" id="FUXC01000008">
    <property type="protein sequence ID" value="SJZ88465.1"/>
    <property type="molecule type" value="Genomic_DNA"/>
</dbReference>
<evidence type="ECO:0000256" key="6">
    <source>
        <dbReference type="ARBA" id="ARBA00022692"/>
    </source>
</evidence>
<evidence type="ECO:0000256" key="9">
    <source>
        <dbReference type="SAM" id="Phobius"/>
    </source>
</evidence>
<dbReference type="Proteomes" id="UP000190395">
    <property type="component" value="Unassembled WGS sequence"/>
</dbReference>
<dbReference type="InterPro" id="IPR017472">
    <property type="entry name" value="Undecaprenyl-P_galact_Ptfrase"/>
</dbReference>
<dbReference type="InterPro" id="IPR017475">
    <property type="entry name" value="EPS_sugar_tfrase"/>
</dbReference>
<evidence type="ECO:0000256" key="3">
    <source>
        <dbReference type="ARBA" id="ARBA00006464"/>
    </source>
</evidence>
<keyword evidence="7 9" id="KW-1133">Transmembrane helix</keyword>
<keyword evidence="6 9" id="KW-0812">Transmembrane</keyword>
<feature type="transmembrane region" description="Helical" evidence="9">
    <location>
        <begin position="96"/>
        <end position="113"/>
    </location>
</feature>
<feature type="transmembrane region" description="Helical" evidence="9">
    <location>
        <begin position="283"/>
        <end position="305"/>
    </location>
</feature>
<feature type="transmembrane region" description="Helical" evidence="9">
    <location>
        <begin position="65"/>
        <end position="84"/>
    </location>
</feature>
<keyword evidence="5 11" id="KW-0808">Transferase</keyword>
<evidence type="ECO:0000256" key="5">
    <source>
        <dbReference type="ARBA" id="ARBA00022679"/>
    </source>
</evidence>
<dbReference type="GO" id="GO:0016780">
    <property type="term" value="F:phosphotransferase activity, for other substituted phosphate groups"/>
    <property type="evidence" value="ECO:0007669"/>
    <property type="project" value="TreeGrafter"/>
</dbReference>
<keyword evidence="12" id="KW-1185">Reference proteome</keyword>
<sequence>MKFAMTEKEYLTYFNQKYWKTSSFTSGFALAVIDCLMVMISIGTSFFIINLINHSWINFRSFITYWIYLLPMISVFYAAGLYPGISLPPADEVKKFAICSFFVFTGIALSITVEEADDKWPIVIAFILATPFALVFLPCGRELARHLLKNTKWFGVPAVIMLCGQKDYFIVDRLLSRKDLGYKPAIILDSKATENSLYKDIPVYKPSRELDCVIRQTGIKVAIIIDWEENFDLINSYFRYTITIPDAQALNTLSANVRDFGGILGFSSTHNLTKKLSIFIKRIVDLFLLLLASPLIIPVILITAICVKVSSPGPVFYGHKRVGKNGKEFKCWKFRSMVVNADKMLDEILKDPVMAAEWEKDRKFTNDPRVTKIGKFLRKTSLDEFPQFFNVLTGEMSFIGPRPVTTPELAKYGDKAKLILSVQPGLSGMWQISGRSDTGYEERITLDSYYIQNWSVWLDIWIIIKTIYIVIKGKGAY</sequence>
<protein>
    <submittedName>
        <fullName evidence="11">Undecaprenyl-phosphate galactose phosphotransferase, WbaP/exopolysaccharide biosynthesis polyprenyl glycosylphosphotransferase</fullName>
    </submittedName>
</protein>
<dbReference type="PANTHER" id="PTHR30576">
    <property type="entry name" value="COLANIC BIOSYNTHESIS UDP-GLUCOSE LIPID CARRIER TRANSFERASE"/>
    <property type="match status" value="1"/>
</dbReference>
<keyword evidence="4" id="KW-1003">Cell membrane</keyword>
<evidence type="ECO:0000256" key="7">
    <source>
        <dbReference type="ARBA" id="ARBA00022989"/>
    </source>
</evidence>
<evidence type="ECO:0000259" key="10">
    <source>
        <dbReference type="Pfam" id="PF02397"/>
    </source>
</evidence>
<comment type="similarity">
    <text evidence="3">Belongs to the bacterial sugar transferase family.</text>
</comment>
<dbReference type="InterPro" id="IPR003362">
    <property type="entry name" value="Bact_transf"/>
</dbReference>
<dbReference type="STRING" id="225004.SAMN02745152_01501"/>
<evidence type="ECO:0000256" key="2">
    <source>
        <dbReference type="ARBA" id="ARBA00004236"/>
    </source>
</evidence>
<dbReference type="GO" id="GO:0005886">
    <property type="term" value="C:plasma membrane"/>
    <property type="evidence" value="ECO:0007669"/>
    <property type="project" value="UniProtKB-SubCell"/>
</dbReference>
<keyword evidence="8 9" id="KW-0472">Membrane</keyword>
<evidence type="ECO:0000313" key="11">
    <source>
        <dbReference type="EMBL" id="SJZ88465.1"/>
    </source>
</evidence>
<dbReference type="AlphaFoldDB" id="A0A1T4PA64"/>
<feature type="transmembrane region" description="Helical" evidence="9">
    <location>
        <begin position="27"/>
        <end position="53"/>
    </location>
</feature>